<evidence type="ECO:0000313" key="2">
    <source>
        <dbReference type="EnsemblPlants" id="OPUNC06G02940.1"/>
    </source>
</evidence>
<accession>A0A0E0L7T3</accession>
<dbReference type="EnsemblPlants" id="OPUNC06G02940.1">
    <property type="protein sequence ID" value="OPUNC06G02940.1"/>
    <property type="gene ID" value="OPUNC06G02940"/>
</dbReference>
<dbReference type="Gene3D" id="2.40.10.10">
    <property type="entry name" value="Trypsin-like serine proteases"/>
    <property type="match status" value="2"/>
</dbReference>
<dbReference type="AlphaFoldDB" id="A0A0E0L7T3"/>
<dbReference type="eggNOG" id="KOG1320">
    <property type="taxonomic scope" value="Eukaryota"/>
</dbReference>
<dbReference type="PANTHER" id="PTHR47389">
    <property type="entry name" value="OS09G0436400 PROTEIN"/>
    <property type="match status" value="1"/>
</dbReference>
<sequence length="478" mass="53860">MTFVTGGHSPSSDPCSEDRSNASQQRREVEEGESSRTGDLAAQVELSAYNFRPRKVDPVKLQKRSAWETQRMGQKKRRKKLDEERAKETFSGLRRQINAILNHVAERPPEINRSHDKENIYTTEVLNADDNALTNEWHPYSYVPDVGYSYTLKEVAPSVVALQSLTGDTQHFSCSGTIVEVSEGIGIIVTVANLVKHPDADELVEKLKIKVYLQNDEVLDGDLASYDFYHNICLIKFKIVRPVHLPEKSFSSNIEDINLNELCSKDVVALGRDKSTHYLWVRTGKVISKGCEFDCEELLVSSCKISKEAVGGPLMDFDGNIIGMNYYHSEETPFIPSFIVSKCLVQLKNSGKVVRPWHGLRVRTSSGVNGVIIKKIEEQYSKNASDLNEGDIIDRVDGVHFSNAAELGGILLDIGAKYGDFNGMGMCLKFGVRGCERERTVLIETSTFSGLNRWPFPKPIIVRYYCRGEIFRDEWYTL</sequence>
<dbReference type="STRING" id="4537.A0A0E0L7T3"/>
<dbReference type="Gramene" id="OPUNC06G02940.1">
    <property type="protein sequence ID" value="OPUNC06G02940.1"/>
    <property type="gene ID" value="OPUNC06G02940"/>
</dbReference>
<dbReference type="InterPro" id="IPR009003">
    <property type="entry name" value="Peptidase_S1_PA"/>
</dbReference>
<name>A0A0E0L7T3_ORYPU</name>
<dbReference type="Pfam" id="PF13365">
    <property type="entry name" value="Trypsin_2"/>
    <property type="match status" value="1"/>
</dbReference>
<dbReference type="InterPro" id="IPR036034">
    <property type="entry name" value="PDZ_sf"/>
</dbReference>
<protein>
    <recommendedName>
        <fullName evidence="4">PDZ domain-containing protein</fullName>
    </recommendedName>
</protein>
<keyword evidence="3" id="KW-1185">Reference proteome</keyword>
<dbReference type="OMA" id="IGMNYYD"/>
<proteinExistence type="predicted"/>
<organism evidence="2">
    <name type="scientific">Oryza punctata</name>
    <name type="common">Red rice</name>
    <dbReference type="NCBI Taxonomy" id="4537"/>
    <lineage>
        <taxon>Eukaryota</taxon>
        <taxon>Viridiplantae</taxon>
        <taxon>Streptophyta</taxon>
        <taxon>Embryophyta</taxon>
        <taxon>Tracheophyta</taxon>
        <taxon>Spermatophyta</taxon>
        <taxon>Magnoliopsida</taxon>
        <taxon>Liliopsida</taxon>
        <taxon>Poales</taxon>
        <taxon>Poaceae</taxon>
        <taxon>BOP clade</taxon>
        <taxon>Oryzoideae</taxon>
        <taxon>Oryzeae</taxon>
        <taxon>Oryzinae</taxon>
        <taxon>Oryza</taxon>
    </lineage>
</organism>
<feature type="region of interest" description="Disordered" evidence="1">
    <location>
        <begin position="1"/>
        <end position="41"/>
    </location>
</feature>
<dbReference type="Proteomes" id="UP000026962">
    <property type="component" value="Chromosome 6"/>
</dbReference>
<reference evidence="2" key="2">
    <citation type="submission" date="2018-05" db="EMBL/GenBank/DDBJ databases">
        <title>OpunRS2 (Oryza punctata Reference Sequence Version 2).</title>
        <authorList>
            <person name="Zhang J."/>
            <person name="Kudrna D."/>
            <person name="Lee S."/>
            <person name="Talag J."/>
            <person name="Welchert J."/>
            <person name="Wing R.A."/>
        </authorList>
    </citation>
    <scope>NUCLEOTIDE SEQUENCE [LARGE SCALE GENOMIC DNA]</scope>
</reference>
<feature type="compositionally biased region" description="Basic and acidic residues" evidence="1">
    <location>
        <begin position="16"/>
        <end position="36"/>
    </location>
</feature>
<evidence type="ECO:0000256" key="1">
    <source>
        <dbReference type="SAM" id="MobiDB-lite"/>
    </source>
</evidence>
<dbReference type="SUPFAM" id="SSF50494">
    <property type="entry name" value="Trypsin-like serine proteases"/>
    <property type="match status" value="1"/>
</dbReference>
<evidence type="ECO:0000313" key="3">
    <source>
        <dbReference type="Proteomes" id="UP000026962"/>
    </source>
</evidence>
<evidence type="ECO:0008006" key="4">
    <source>
        <dbReference type="Google" id="ProtNLM"/>
    </source>
</evidence>
<dbReference type="HOGENOM" id="CLU_036667_1_0_1"/>
<dbReference type="InterPro" id="IPR043504">
    <property type="entry name" value="Peptidase_S1_PA_chymotrypsin"/>
</dbReference>
<reference evidence="2" key="1">
    <citation type="submission" date="2015-04" db="UniProtKB">
        <authorList>
            <consortium name="EnsemblPlants"/>
        </authorList>
    </citation>
    <scope>IDENTIFICATION</scope>
</reference>
<dbReference type="SUPFAM" id="SSF50156">
    <property type="entry name" value="PDZ domain-like"/>
    <property type="match status" value="1"/>
</dbReference>
<dbReference type="PANTHER" id="PTHR47389:SF5">
    <property type="entry name" value="OS09G0436700 PROTEIN"/>
    <property type="match status" value="1"/>
</dbReference>
<feature type="region of interest" description="Disordered" evidence="1">
    <location>
        <begin position="62"/>
        <end position="83"/>
    </location>
</feature>